<feature type="domain" description="ABC transmembrane type-1" evidence="11">
    <location>
        <begin position="26"/>
        <end position="308"/>
    </location>
</feature>
<evidence type="ECO:0000256" key="1">
    <source>
        <dbReference type="ARBA" id="ARBA00004651"/>
    </source>
</evidence>
<evidence type="ECO:0000259" key="11">
    <source>
        <dbReference type="PROSITE" id="PS50929"/>
    </source>
</evidence>
<keyword evidence="6 12" id="KW-0067">ATP-binding</keyword>
<dbReference type="PANTHER" id="PTHR43394:SF1">
    <property type="entry name" value="ATP-BINDING CASSETTE SUB-FAMILY B MEMBER 10, MITOCHONDRIAL"/>
    <property type="match status" value="1"/>
</dbReference>
<evidence type="ECO:0000256" key="6">
    <source>
        <dbReference type="ARBA" id="ARBA00022840"/>
    </source>
</evidence>
<proteinExistence type="predicted"/>
<dbReference type="InterPro" id="IPR027417">
    <property type="entry name" value="P-loop_NTPase"/>
</dbReference>
<dbReference type="InterPro" id="IPR003593">
    <property type="entry name" value="AAA+_ATPase"/>
</dbReference>
<reference evidence="12 13" key="1">
    <citation type="submission" date="2019-04" db="EMBL/GenBank/DDBJ databases">
        <title>Whole genome sequencing of Brevibacillus sp. TGS2-1.</title>
        <authorList>
            <person name="Choi A."/>
        </authorList>
    </citation>
    <scope>NUCLEOTIDE SEQUENCE [LARGE SCALE GENOMIC DNA]</scope>
    <source>
        <strain evidence="12 13">TGS2-1</strain>
    </source>
</reference>
<dbReference type="Proteomes" id="UP000307841">
    <property type="component" value="Unassembled WGS sequence"/>
</dbReference>
<dbReference type="SUPFAM" id="SSF52540">
    <property type="entry name" value="P-loop containing nucleoside triphosphate hydrolases"/>
    <property type="match status" value="1"/>
</dbReference>
<sequence length="603" mass="68395">MFLMIVQSFIKLFVFLWAHARLLLTLLVCLTIMIGLLPVATLWLSKEMINEVAKIIQLQVGDYRYAFFLLSLQFLIAMATSVLLNIQQYLNGKLENVLELAAQSLVLQKVESVPLFYFDIPDFYNHLERVHLNVGTRFLSPFTILLEIVRASITIFSFLLFLLTVHWSLVILSLIAAIPVFFVQIRFGSINYWLRYGLTPLIRDIQYTSFLLKDRQSAKEIRLFGLGQMLLKRWSTSMTHQFTETLKVLRKQQATEVGLDGFTALLYFGTAGIIIWLIRTTSMQIGEFVAIGQAVQGTQGLTNQLSNQSAKIFGEILYINDFFNFIEYEHPEKDASDEGSALFPAPLQQGIFIKGLSFTYVNTTNPVLRDIHLHIRPGEKIAIVGENGSGKSTLVKCVMGLYPISQGDISFDGLSISQIKPDDLRKNMTVIFQDFIKYAYTLQENIGFGDAERINDLKWMQEIAATSGVDQIVSKLPDGYQTYLSRYLQEGTDLSGGQWQKIALARALFRNSDIVILDEPTAALDPMTELSVYQLVRNLTENKTTLFVSHRMAAAKMADRIIVMKDGQLVESGTHDELISLNKEYAQMYHAQAQWYATPVESR</sequence>
<feature type="domain" description="ABC transporter" evidence="10">
    <location>
        <begin position="353"/>
        <end position="591"/>
    </location>
</feature>
<dbReference type="SMART" id="SM00382">
    <property type="entry name" value="AAA"/>
    <property type="match status" value="1"/>
</dbReference>
<evidence type="ECO:0000313" key="13">
    <source>
        <dbReference type="Proteomes" id="UP000307841"/>
    </source>
</evidence>
<evidence type="ECO:0000256" key="2">
    <source>
        <dbReference type="ARBA" id="ARBA00022448"/>
    </source>
</evidence>
<dbReference type="GO" id="GO:0015421">
    <property type="term" value="F:ABC-type oligopeptide transporter activity"/>
    <property type="evidence" value="ECO:0007669"/>
    <property type="project" value="TreeGrafter"/>
</dbReference>
<keyword evidence="3" id="KW-1003">Cell membrane</keyword>
<dbReference type="InterPro" id="IPR017871">
    <property type="entry name" value="ABC_transporter-like_CS"/>
</dbReference>
<keyword evidence="13" id="KW-1185">Reference proteome</keyword>
<keyword evidence="7 9" id="KW-1133">Transmembrane helix</keyword>
<protein>
    <submittedName>
        <fullName evidence="12">ABC transporter ATP-binding protein</fullName>
    </submittedName>
</protein>
<dbReference type="InterPro" id="IPR011527">
    <property type="entry name" value="ABC1_TM_dom"/>
</dbReference>
<evidence type="ECO:0000256" key="7">
    <source>
        <dbReference type="ARBA" id="ARBA00022989"/>
    </source>
</evidence>
<gene>
    <name evidence="12" type="ORF">E8L90_20105</name>
</gene>
<evidence type="ECO:0000259" key="10">
    <source>
        <dbReference type="PROSITE" id="PS50893"/>
    </source>
</evidence>
<dbReference type="PROSITE" id="PS00211">
    <property type="entry name" value="ABC_TRANSPORTER_1"/>
    <property type="match status" value="1"/>
</dbReference>
<evidence type="ECO:0000256" key="4">
    <source>
        <dbReference type="ARBA" id="ARBA00022692"/>
    </source>
</evidence>
<feature type="transmembrane region" description="Helical" evidence="9">
    <location>
        <begin position="167"/>
        <end position="185"/>
    </location>
</feature>
<dbReference type="FunFam" id="3.40.50.300:FF:000221">
    <property type="entry name" value="Multidrug ABC transporter ATP-binding protein"/>
    <property type="match status" value="1"/>
</dbReference>
<dbReference type="CDD" id="cd03228">
    <property type="entry name" value="ABCC_MRP_Like"/>
    <property type="match status" value="1"/>
</dbReference>
<keyword evidence="4 9" id="KW-0812">Transmembrane</keyword>
<feature type="transmembrane region" description="Helical" evidence="9">
    <location>
        <begin position="12"/>
        <end position="45"/>
    </location>
</feature>
<dbReference type="PROSITE" id="PS50929">
    <property type="entry name" value="ABC_TM1F"/>
    <property type="match status" value="1"/>
</dbReference>
<dbReference type="GO" id="GO:0016887">
    <property type="term" value="F:ATP hydrolysis activity"/>
    <property type="evidence" value="ECO:0007669"/>
    <property type="project" value="InterPro"/>
</dbReference>
<dbReference type="PROSITE" id="PS50893">
    <property type="entry name" value="ABC_TRANSPORTER_2"/>
    <property type="match status" value="1"/>
</dbReference>
<organism evidence="12 13">
    <name type="scientific">Brevibacillus antibioticus</name>
    <dbReference type="NCBI Taxonomy" id="2570228"/>
    <lineage>
        <taxon>Bacteria</taxon>
        <taxon>Bacillati</taxon>
        <taxon>Bacillota</taxon>
        <taxon>Bacilli</taxon>
        <taxon>Bacillales</taxon>
        <taxon>Paenibacillaceae</taxon>
        <taxon>Brevibacillus</taxon>
    </lineage>
</organism>
<feature type="transmembrane region" description="Helical" evidence="9">
    <location>
        <begin position="257"/>
        <end position="278"/>
    </location>
</feature>
<name>A0A4U2YB81_9BACL</name>
<evidence type="ECO:0000256" key="5">
    <source>
        <dbReference type="ARBA" id="ARBA00022741"/>
    </source>
</evidence>
<dbReference type="PANTHER" id="PTHR43394">
    <property type="entry name" value="ATP-DEPENDENT PERMEASE MDL1, MITOCHONDRIAL"/>
    <property type="match status" value="1"/>
</dbReference>
<comment type="caution">
    <text evidence="12">The sequence shown here is derived from an EMBL/GenBank/DDBJ whole genome shotgun (WGS) entry which is preliminary data.</text>
</comment>
<evidence type="ECO:0000256" key="9">
    <source>
        <dbReference type="SAM" id="Phobius"/>
    </source>
</evidence>
<comment type="subcellular location">
    <subcellularLocation>
        <location evidence="1">Cell membrane</location>
        <topology evidence="1">Multi-pass membrane protein</topology>
    </subcellularLocation>
</comment>
<keyword evidence="8 9" id="KW-0472">Membrane</keyword>
<evidence type="ECO:0000313" key="12">
    <source>
        <dbReference type="EMBL" id="TKI57574.1"/>
    </source>
</evidence>
<dbReference type="EMBL" id="SZNK01000001">
    <property type="protein sequence ID" value="TKI57574.1"/>
    <property type="molecule type" value="Genomic_DNA"/>
</dbReference>
<accession>A0A4U2YB81</accession>
<dbReference type="OrthoDB" id="9806127at2"/>
<dbReference type="Pfam" id="PF00005">
    <property type="entry name" value="ABC_tran"/>
    <property type="match status" value="1"/>
</dbReference>
<dbReference type="InterPro" id="IPR036640">
    <property type="entry name" value="ABC1_TM_sf"/>
</dbReference>
<dbReference type="AlphaFoldDB" id="A0A4U2YB81"/>
<evidence type="ECO:0000256" key="3">
    <source>
        <dbReference type="ARBA" id="ARBA00022475"/>
    </source>
</evidence>
<dbReference type="Gene3D" id="1.20.1560.10">
    <property type="entry name" value="ABC transporter type 1, transmembrane domain"/>
    <property type="match status" value="1"/>
</dbReference>
<keyword evidence="2" id="KW-0813">Transport</keyword>
<evidence type="ECO:0000256" key="8">
    <source>
        <dbReference type="ARBA" id="ARBA00023136"/>
    </source>
</evidence>
<dbReference type="GO" id="GO:0005524">
    <property type="term" value="F:ATP binding"/>
    <property type="evidence" value="ECO:0007669"/>
    <property type="project" value="UniProtKB-KW"/>
</dbReference>
<dbReference type="InterPro" id="IPR039421">
    <property type="entry name" value="Type_1_exporter"/>
</dbReference>
<dbReference type="InterPro" id="IPR003439">
    <property type="entry name" value="ABC_transporter-like_ATP-bd"/>
</dbReference>
<feature type="transmembrane region" description="Helical" evidence="9">
    <location>
        <begin position="65"/>
        <end position="86"/>
    </location>
</feature>
<keyword evidence="5" id="KW-0547">Nucleotide-binding</keyword>
<dbReference type="Gene3D" id="3.40.50.300">
    <property type="entry name" value="P-loop containing nucleotide triphosphate hydrolases"/>
    <property type="match status" value="1"/>
</dbReference>
<dbReference type="GO" id="GO:0005886">
    <property type="term" value="C:plasma membrane"/>
    <property type="evidence" value="ECO:0007669"/>
    <property type="project" value="UniProtKB-SubCell"/>
</dbReference>
<dbReference type="SUPFAM" id="SSF90123">
    <property type="entry name" value="ABC transporter transmembrane region"/>
    <property type="match status" value="1"/>
</dbReference>